<sequence length="31" mass="3523">MKPVADWNFPDRYESVGNHGGHFCHGIPLLK</sequence>
<dbReference type="EMBL" id="UINC01018059">
    <property type="protein sequence ID" value="SVA75489.1"/>
    <property type="molecule type" value="Genomic_DNA"/>
</dbReference>
<protein>
    <submittedName>
        <fullName evidence="1">Uncharacterized protein</fullName>
    </submittedName>
</protein>
<gene>
    <name evidence="1" type="ORF">METZ01_LOCUS128343</name>
</gene>
<evidence type="ECO:0000313" key="1">
    <source>
        <dbReference type="EMBL" id="SVA75489.1"/>
    </source>
</evidence>
<dbReference type="AlphaFoldDB" id="A0A381YEJ9"/>
<accession>A0A381YEJ9</accession>
<reference evidence="1" key="1">
    <citation type="submission" date="2018-05" db="EMBL/GenBank/DDBJ databases">
        <authorList>
            <person name="Lanie J.A."/>
            <person name="Ng W.-L."/>
            <person name="Kazmierczak K.M."/>
            <person name="Andrzejewski T.M."/>
            <person name="Davidsen T.M."/>
            <person name="Wayne K.J."/>
            <person name="Tettelin H."/>
            <person name="Glass J.I."/>
            <person name="Rusch D."/>
            <person name="Podicherti R."/>
            <person name="Tsui H.-C.T."/>
            <person name="Winkler M.E."/>
        </authorList>
    </citation>
    <scope>NUCLEOTIDE SEQUENCE</scope>
</reference>
<feature type="non-terminal residue" evidence="1">
    <location>
        <position position="31"/>
    </location>
</feature>
<organism evidence="1">
    <name type="scientific">marine metagenome</name>
    <dbReference type="NCBI Taxonomy" id="408172"/>
    <lineage>
        <taxon>unclassified sequences</taxon>
        <taxon>metagenomes</taxon>
        <taxon>ecological metagenomes</taxon>
    </lineage>
</organism>
<name>A0A381YEJ9_9ZZZZ</name>
<proteinExistence type="predicted"/>